<name>A0AA91Q575_CLALS</name>
<keyword evidence="2" id="KW-0175">Coiled coil</keyword>
<feature type="compositionally biased region" description="Acidic residues" evidence="5">
    <location>
        <begin position="845"/>
        <end position="867"/>
    </location>
</feature>
<feature type="region of interest" description="Disordered" evidence="5">
    <location>
        <begin position="1170"/>
        <end position="1191"/>
    </location>
</feature>
<protein>
    <recommendedName>
        <fullName evidence="6">WAC domain-containing protein</fullName>
    </recommendedName>
</protein>
<feature type="compositionally biased region" description="Basic and acidic residues" evidence="5">
    <location>
        <begin position="903"/>
        <end position="930"/>
    </location>
</feature>
<dbReference type="GO" id="GO:0000785">
    <property type="term" value="C:chromatin"/>
    <property type="evidence" value="ECO:0007669"/>
    <property type="project" value="UniProtKB-ARBA"/>
</dbReference>
<dbReference type="InterPro" id="IPR018501">
    <property type="entry name" value="DDT_dom"/>
</dbReference>
<dbReference type="InterPro" id="IPR028941">
    <property type="entry name" value="WHIM2_dom"/>
</dbReference>
<feature type="region of interest" description="Disordered" evidence="5">
    <location>
        <begin position="513"/>
        <end position="593"/>
    </location>
</feature>
<dbReference type="Pfam" id="PF15612">
    <property type="entry name" value="WHIM1"/>
    <property type="match status" value="1"/>
</dbReference>
<organism evidence="7 8">
    <name type="scientific">Clavispora lusitaniae</name>
    <name type="common">Candida lusitaniae</name>
    <dbReference type="NCBI Taxonomy" id="36911"/>
    <lineage>
        <taxon>Eukaryota</taxon>
        <taxon>Fungi</taxon>
        <taxon>Dikarya</taxon>
        <taxon>Ascomycota</taxon>
        <taxon>Saccharomycotina</taxon>
        <taxon>Pichiomycetes</taxon>
        <taxon>Metschnikowiaceae</taxon>
        <taxon>Clavispora</taxon>
    </lineage>
</organism>
<proteinExistence type="predicted"/>
<dbReference type="KEGG" id="clus:A9F13_01g03388"/>
<reference evidence="7 8" key="1">
    <citation type="submission" date="2017-04" db="EMBL/GenBank/DDBJ databases">
        <title>Draft genome of the yeast Clavispora lusitaniae type strain CBS 6936.</title>
        <authorList>
            <person name="Durrens P."/>
            <person name="Klopp C."/>
            <person name="Biteau N."/>
            <person name="Fitton-Ouhabi V."/>
            <person name="Dementhon K."/>
            <person name="Accoceberry I."/>
            <person name="Sherman D.J."/>
            <person name="Noel T."/>
        </authorList>
    </citation>
    <scope>NUCLEOTIDE SEQUENCE [LARGE SCALE GENOMIC DNA]</scope>
    <source>
        <strain evidence="7 8">CBS 6936</strain>
    </source>
</reference>
<dbReference type="GO" id="GO:0000781">
    <property type="term" value="C:chromosome, telomeric region"/>
    <property type="evidence" value="ECO:0007669"/>
    <property type="project" value="GOC"/>
</dbReference>
<evidence type="ECO:0000313" key="7">
    <source>
        <dbReference type="EMBL" id="OVF10903.1"/>
    </source>
</evidence>
<feature type="region of interest" description="Disordered" evidence="5">
    <location>
        <begin position="1087"/>
        <end position="1125"/>
    </location>
</feature>
<dbReference type="EMBL" id="LYUB02000001">
    <property type="protein sequence ID" value="OVF10903.1"/>
    <property type="molecule type" value="Genomic_DNA"/>
</dbReference>
<dbReference type="GO" id="GO:0031509">
    <property type="term" value="P:subtelomeric heterochromatin formation"/>
    <property type="evidence" value="ECO:0007669"/>
    <property type="project" value="TreeGrafter"/>
</dbReference>
<dbReference type="PANTHER" id="PTHR32075:SF6">
    <property type="entry name" value="ISWI CHROMATIN-REMODELING COMPLEX SUBUNIT YPL216W-RELATED"/>
    <property type="match status" value="1"/>
</dbReference>
<evidence type="ECO:0000256" key="4">
    <source>
        <dbReference type="PROSITE-ProRule" id="PRU00475"/>
    </source>
</evidence>
<dbReference type="InterPro" id="IPR028942">
    <property type="entry name" value="WHIM1_dom"/>
</dbReference>
<evidence type="ECO:0000259" key="6">
    <source>
        <dbReference type="PROSITE" id="PS51136"/>
    </source>
</evidence>
<evidence type="ECO:0000313" key="8">
    <source>
        <dbReference type="Proteomes" id="UP000195602"/>
    </source>
</evidence>
<feature type="compositionally biased region" description="Basic and acidic residues" evidence="5">
    <location>
        <begin position="513"/>
        <end position="540"/>
    </location>
</feature>
<evidence type="ECO:0000256" key="5">
    <source>
        <dbReference type="SAM" id="MobiDB-lite"/>
    </source>
</evidence>
<feature type="compositionally biased region" description="Basic and acidic residues" evidence="5">
    <location>
        <begin position="1170"/>
        <end position="1183"/>
    </location>
</feature>
<dbReference type="Pfam" id="PF10537">
    <property type="entry name" value="WAC_Acf1_DNA_bd"/>
    <property type="match status" value="1"/>
</dbReference>
<gene>
    <name evidence="7" type="ORF">A9F13_01g03388</name>
</gene>
<feature type="domain" description="WAC" evidence="6">
    <location>
        <begin position="23"/>
        <end position="133"/>
    </location>
</feature>
<feature type="compositionally biased region" description="Acidic residues" evidence="5">
    <location>
        <begin position="580"/>
        <end position="592"/>
    </location>
</feature>
<comment type="subcellular location">
    <subcellularLocation>
        <location evidence="1 4">Nucleus</location>
    </subcellularLocation>
</comment>
<dbReference type="Pfam" id="PF15613">
    <property type="entry name" value="WSD"/>
    <property type="match status" value="1"/>
</dbReference>
<feature type="compositionally biased region" description="Basic and acidic residues" evidence="5">
    <location>
        <begin position="563"/>
        <end position="579"/>
    </location>
</feature>
<feature type="region of interest" description="Disordered" evidence="5">
    <location>
        <begin position="841"/>
        <end position="867"/>
    </location>
</feature>
<keyword evidence="3 4" id="KW-0539">Nucleus</keyword>
<dbReference type="Pfam" id="PF02791">
    <property type="entry name" value="DDT"/>
    <property type="match status" value="1"/>
</dbReference>
<dbReference type="GO" id="GO:0005634">
    <property type="term" value="C:nucleus"/>
    <property type="evidence" value="ECO:0007669"/>
    <property type="project" value="UniProtKB-SubCell"/>
</dbReference>
<dbReference type="Proteomes" id="UP000195602">
    <property type="component" value="Unassembled WGS sequence"/>
</dbReference>
<evidence type="ECO:0000256" key="1">
    <source>
        <dbReference type="ARBA" id="ARBA00004123"/>
    </source>
</evidence>
<dbReference type="InterPro" id="IPR013136">
    <property type="entry name" value="WSTF_Acf1_Cbp146"/>
</dbReference>
<evidence type="ECO:0000256" key="2">
    <source>
        <dbReference type="ARBA" id="ARBA00023054"/>
    </source>
</evidence>
<feature type="region of interest" description="Disordered" evidence="5">
    <location>
        <begin position="258"/>
        <end position="289"/>
    </location>
</feature>
<feature type="region of interest" description="Disordered" evidence="5">
    <location>
        <begin position="903"/>
        <end position="933"/>
    </location>
</feature>
<accession>A0AA91Q575</accession>
<feature type="compositionally biased region" description="Basic residues" evidence="5">
    <location>
        <begin position="273"/>
        <end position="284"/>
    </location>
</feature>
<dbReference type="PROSITE" id="PS51136">
    <property type="entry name" value="WAC"/>
    <property type="match status" value="1"/>
</dbReference>
<dbReference type="AlphaFoldDB" id="A0AA91Q575"/>
<comment type="caution">
    <text evidence="7">The sequence shown here is derived from an EMBL/GenBank/DDBJ whole genome shotgun (WGS) entry which is preliminary data.</text>
</comment>
<dbReference type="PANTHER" id="PTHR32075">
    <property type="entry name" value="ISWI CHROMATIN-REMODELING COMPLEX SUBUNIT YPL216W-RELATED"/>
    <property type="match status" value="1"/>
</dbReference>
<sequence>MVLYKRKQVTFVRPPEVPSDLSTEIFIIPQTKEWFIEYEDYLNRMDYYHRRKFVCEITGNSCLTFFEAFDSESKEIKDVEKNFPEALREHILRFLQFNRISRLDQLVDKVYSVFKNEYFPGEEVYVKNPVATNTNNAAKVNDEQSFIYVSTIKQKGIIREKVQYSNPFDTKYLVATMNDDRQIIATNEQISRDRNHFTKWLIKTFVKLTVTRSHKVGAPWVVKEKYAKKYRIPNEYPEDLKHFESSTPTGNVLYEDEIERSVTPMPPTDSKGKKQREKQLKKKATLNAASTSSHLFDGSLDEKDMRSSIKNGTRQRFLVNHLPAAISRELKENELATLSSFQPSKKTIVEDLNLDFDLQTYRPCPKKLSMPENAKLIHQNSQEKVQQDINNIEEVDAKQNNSTETQDDYSPEKTLQFQELNCIQEALECWTFLNIYHSVLNLDTFTFDDFLCAMSWNAEQFQNIGRCELLDEIWCAVLCGIMSNEQPKKNSNNDESMSGLLINLPPKTIFAKSGEEKSGLQEETRHNGHDQNVKVSKADSDTSEVDTGESKVPHTLSANGAMSKEDQLLVSNEHEKEDVEANEENEENEENEDLSHNAYSVMNHRGIKWYERLRKRNFKDGNWQTILLGVLSLVEYVPSYQDTINQVFNTLAPASSASNTPSSVLSEFYTNMSVNLRLKTLRILTSLLVNGSLVRNYIDESLDACAALRRSRLDIIRDLKAAVDEANKIHSSLHEKLLEAATKASESKIWAQFNKKKPRFNTKSYEMTDYERELSESDESFQTLWKNRDEAIEKIKALRISKKDVETKFTEMDCQRVRLLGKDRLFNRYWWFENNGLPNLHFTTEGDEDEEAEAESDDDDEEKEDMTEETYLMGKLWVQGPSSMDLLTNLKLSESEISLIERKLRESTREQDREELNPKNKQSNGDKQENTVDLGDGGTLLQVMDFNKLPDAFIKTAEVFGVKYSANSISVNEKKIIDRVGGIPKDEDVTNLSPIQRKFIEEAPEPLVSGDQWRFYDKPEQIDLLIKWLNPWGKRESQLRKELLRVKEGLIASINGRRKALWLDQLPKEVLEIQSNIDKVSEKILGMQQNASKKSDSEDSGDESMTRKRSRRSTYTPNKRQKTMEEAMKSGTLEELLQLKVQLHESLEEKVAENHTTRVLEWINSTTRENFDRSLYEGGDKPRPRAKRPKK</sequence>
<evidence type="ECO:0000256" key="3">
    <source>
        <dbReference type="ARBA" id="ARBA00023242"/>
    </source>
</evidence>